<evidence type="ECO:0000313" key="2">
    <source>
        <dbReference type="EMBL" id="QOV87960.1"/>
    </source>
</evidence>
<dbReference type="SUPFAM" id="SSF53756">
    <property type="entry name" value="UDP-Glycosyltransferase/glycogen phosphorylase"/>
    <property type="match status" value="1"/>
</dbReference>
<sequence length="369" mass="41513">MRITIFVGRADLCGGQRVIHIYAQKLTERGHQVLVIARPPRKATLRETLRWKLLKKPVPASAQPSESYFDKDKYPRDYEFKFLPEHRPATAADVPDADVVIATWWETAEWVDLFPARKGAKVYFLQHFETFAGPEHQVEATWRLPMHKVCVAQWLVDLAREKFNDPTAELVSNAVDLEQFTAPPRGKQPIPTVGVMYSWVDFKGCDISFKAYEIAKQKVPDLKMVSIGAVDPHPSLPLPDGIEFRFRPPQSEIKNYYGKCDAWLFGSRSEGFGLPILESMSCRTPVIATPAGAAPELVGEGGGILVPMEDPQAMADAILKVVAMRQDEWKSMSDKAFDTAQRHNWDVATDEFEAALKRATKRTDMKVAG</sequence>
<dbReference type="GO" id="GO:0009103">
    <property type="term" value="P:lipopolysaccharide biosynthetic process"/>
    <property type="evidence" value="ECO:0007669"/>
    <property type="project" value="TreeGrafter"/>
</dbReference>
<evidence type="ECO:0000313" key="3">
    <source>
        <dbReference type="Proteomes" id="UP000593765"/>
    </source>
</evidence>
<dbReference type="PANTHER" id="PTHR46401:SF2">
    <property type="entry name" value="GLYCOSYLTRANSFERASE WBBK-RELATED"/>
    <property type="match status" value="1"/>
</dbReference>
<dbReference type="AlphaFoldDB" id="A0A7M2WTU8"/>
<gene>
    <name evidence="2" type="ORF">IPV69_17020</name>
</gene>
<proteinExistence type="predicted"/>
<dbReference type="RefSeq" id="WP_206290914.1">
    <property type="nucleotide sequence ID" value="NZ_CP063458.1"/>
</dbReference>
<dbReference type="Gene3D" id="3.40.50.2000">
    <property type="entry name" value="Glycogen Phosphorylase B"/>
    <property type="match status" value="1"/>
</dbReference>
<organism evidence="2 3">
    <name type="scientific">Humisphaera borealis</name>
    <dbReference type="NCBI Taxonomy" id="2807512"/>
    <lineage>
        <taxon>Bacteria</taxon>
        <taxon>Pseudomonadati</taxon>
        <taxon>Planctomycetota</taxon>
        <taxon>Phycisphaerae</taxon>
        <taxon>Tepidisphaerales</taxon>
        <taxon>Tepidisphaeraceae</taxon>
        <taxon>Humisphaera</taxon>
    </lineage>
</organism>
<dbReference type="Gene3D" id="3.40.50.11090">
    <property type="match status" value="1"/>
</dbReference>
<dbReference type="CDD" id="cd03801">
    <property type="entry name" value="GT4_PimA-like"/>
    <property type="match status" value="1"/>
</dbReference>
<reference evidence="2 3" key="1">
    <citation type="submission" date="2020-10" db="EMBL/GenBank/DDBJ databases">
        <title>Wide distribution of Phycisphaera-like planctomycetes from WD2101 soil group in peatlands and genome analysis of the first cultivated representative.</title>
        <authorList>
            <person name="Dedysh S.N."/>
            <person name="Beletsky A.V."/>
            <person name="Ivanova A."/>
            <person name="Kulichevskaya I.S."/>
            <person name="Suzina N.E."/>
            <person name="Philippov D.A."/>
            <person name="Rakitin A.L."/>
            <person name="Mardanov A.V."/>
            <person name="Ravin N.V."/>
        </authorList>
    </citation>
    <scope>NUCLEOTIDE SEQUENCE [LARGE SCALE GENOMIC DNA]</scope>
    <source>
        <strain evidence="2 3">M1803</strain>
    </source>
</reference>
<keyword evidence="3" id="KW-1185">Reference proteome</keyword>
<name>A0A7M2WTU8_9BACT</name>
<dbReference type="GO" id="GO:0016757">
    <property type="term" value="F:glycosyltransferase activity"/>
    <property type="evidence" value="ECO:0007669"/>
    <property type="project" value="InterPro"/>
</dbReference>
<dbReference type="PANTHER" id="PTHR46401">
    <property type="entry name" value="GLYCOSYLTRANSFERASE WBBK-RELATED"/>
    <property type="match status" value="1"/>
</dbReference>
<accession>A0A7M2WTU8</accession>
<evidence type="ECO:0000256" key="1">
    <source>
        <dbReference type="ARBA" id="ARBA00022679"/>
    </source>
</evidence>
<dbReference type="Pfam" id="PF13692">
    <property type="entry name" value="Glyco_trans_1_4"/>
    <property type="match status" value="1"/>
</dbReference>
<dbReference type="KEGG" id="hbs:IPV69_17020"/>
<dbReference type="Proteomes" id="UP000593765">
    <property type="component" value="Chromosome"/>
</dbReference>
<keyword evidence="1" id="KW-0808">Transferase</keyword>
<dbReference type="EMBL" id="CP063458">
    <property type="protein sequence ID" value="QOV87960.1"/>
    <property type="molecule type" value="Genomic_DNA"/>
</dbReference>
<protein>
    <submittedName>
        <fullName evidence="2">Glycosyltransferase family 4 protein</fullName>
    </submittedName>
</protein>